<dbReference type="EC" id="4.3.1.7" evidence="5"/>
<protein>
    <submittedName>
        <fullName evidence="5">Ethanolamine ammonia-lyase light chain</fullName>
        <ecNumber evidence="5">4.3.1.7</ecNumber>
    </submittedName>
</protein>
<keyword evidence="4" id="KW-1283">Bacterial microcompartment</keyword>
<evidence type="ECO:0000256" key="4">
    <source>
        <dbReference type="ARBA" id="ARBA00024446"/>
    </source>
</evidence>
<comment type="caution">
    <text evidence="5">The sequence shown here is derived from an EMBL/GenBank/DDBJ whole genome shotgun (WGS) entry which is preliminary data.</text>
</comment>
<evidence type="ECO:0000256" key="2">
    <source>
        <dbReference type="ARBA" id="ARBA00023239"/>
    </source>
</evidence>
<dbReference type="HAMAP" id="MF_00601">
    <property type="entry name" value="EutC"/>
    <property type="match status" value="1"/>
</dbReference>
<reference evidence="5" key="1">
    <citation type="submission" date="2019-08" db="EMBL/GenBank/DDBJ databases">
        <authorList>
            <person name="Kucharzyk K."/>
            <person name="Murdoch R.W."/>
            <person name="Higgins S."/>
            <person name="Loffler F."/>
        </authorList>
    </citation>
    <scope>NUCLEOTIDE SEQUENCE</scope>
</reference>
<dbReference type="Pfam" id="PF05985">
    <property type="entry name" value="EutC"/>
    <property type="match status" value="1"/>
</dbReference>
<evidence type="ECO:0000256" key="1">
    <source>
        <dbReference type="ARBA" id="ARBA00022628"/>
    </source>
</evidence>
<dbReference type="PIRSF" id="PIRSF018982">
    <property type="entry name" value="EutC"/>
    <property type="match status" value="1"/>
</dbReference>
<proteinExistence type="inferred from homology"/>
<organism evidence="5">
    <name type="scientific">bioreactor metagenome</name>
    <dbReference type="NCBI Taxonomy" id="1076179"/>
    <lineage>
        <taxon>unclassified sequences</taxon>
        <taxon>metagenomes</taxon>
        <taxon>ecological metagenomes</taxon>
    </lineage>
</organism>
<evidence type="ECO:0000256" key="3">
    <source>
        <dbReference type="ARBA" id="ARBA00023285"/>
    </source>
</evidence>
<accession>A0A645ECM2</accession>
<dbReference type="GO" id="GO:0008851">
    <property type="term" value="F:ethanolamine ammonia-lyase activity"/>
    <property type="evidence" value="ECO:0007669"/>
    <property type="project" value="UniProtKB-EC"/>
</dbReference>
<dbReference type="InterPro" id="IPR009246">
    <property type="entry name" value="EutC"/>
</dbReference>
<dbReference type="PANTHER" id="PTHR39330:SF1">
    <property type="entry name" value="ETHANOLAMINE AMMONIA-LYASE SMALL SUBUNIT"/>
    <property type="match status" value="1"/>
</dbReference>
<dbReference type="Gene3D" id="3.40.50.11240">
    <property type="entry name" value="Ethanolamine ammonia-lyase light chain (EutC)"/>
    <property type="match status" value="1"/>
</dbReference>
<keyword evidence="3" id="KW-0170">Cobalt</keyword>
<dbReference type="PANTHER" id="PTHR39330">
    <property type="entry name" value="ETHANOLAMINE AMMONIA-LYASE LIGHT CHAIN"/>
    <property type="match status" value="1"/>
</dbReference>
<dbReference type="GO" id="GO:0031419">
    <property type="term" value="F:cobalamin binding"/>
    <property type="evidence" value="ECO:0007669"/>
    <property type="project" value="UniProtKB-KW"/>
</dbReference>
<name>A0A645ECM2_9ZZZZ</name>
<dbReference type="GO" id="GO:0006520">
    <property type="term" value="P:amino acid metabolic process"/>
    <property type="evidence" value="ECO:0007669"/>
    <property type="project" value="InterPro"/>
</dbReference>
<evidence type="ECO:0000313" key="5">
    <source>
        <dbReference type="EMBL" id="MPM99590.1"/>
    </source>
</evidence>
<dbReference type="AlphaFoldDB" id="A0A645ECM2"/>
<dbReference type="FunFam" id="3.40.50.11240:FF:000001">
    <property type="entry name" value="Ethanolamine ammonia-lyase light chain"/>
    <property type="match status" value="1"/>
</dbReference>
<gene>
    <name evidence="5" type="primary">eutC_8</name>
    <name evidence="5" type="ORF">SDC9_146782</name>
</gene>
<keyword evidence="2 5" id="KW-0456">Lyase</keyword>
<dbReference type="NCBIfam" id="NF003971">
    <property type="entry name" value="PRK05465.1"/>
    <property type="match status" value="1"/>
</dbReference>
<dbReference type="GO" id="GO:0009350">
    <property type="term" value="C:ethanolamine ammonia-lyase complex"/>
    <property type="evidence" value="ECO:0007669"/>
    <property type="project" value="TreeGrafter"/>
</dbReference>
<dbReference type="EMBL" id="VSSQ01045679">
    <property type="protein sequence ID" value="MPM99590.1"/>
    <property type="molecule type" value="Genomic_DNA"/>
</dbReference>
<sequence length="293" mass="31852">MDEKTLEQIVNLVINELKSNDVIAKTVPSAHDVTNDINEIEKVPDITSADVKQIPLLENAKDSDSLSRMMKKTSARIGVGRAGPRVKTQTLLALRADHAAARDAVFMDVDENLIKSLNLFSVKTKCKDRTEFLTRPDLGRQFSDESIRMLKEKCEKNIDVQIFVADGLSSKAIEANIANILSALTDGLKAHGLSIGTPFFVQYGRVASMDYVADILSCKVTCVLIGERPGLGSAESMSAYIAYDAKIGMPESNRTVVSNIYSGGINAVEAGAYIADVIKNIYDHQASGVNLKK</sequence>
<dbReference type="InterPro" id="IPR042251">
    <property type="entry name" value="EutC_C"/>
</dbReference>
<dbReference type="InterPro" id="IPR042255">
    <property type="entry name" value="EutC_N"/>
</dbReference>
<dbReference type="Gene3D" id="1.10.30.40">
    <property type="entry name" value="Ethanolamine ammonia-lyase light chain (EutC), N-terminal domain"/>
    <property type="match status" value="1"/>
</dbReference>
<keyword evidence="1" id="KW-0846">Cobalamin</keyword>